<evidence type="ECO:0000256" key="1">
    <source>
        <dbReference type="ARBA" id="ARBA00004477"/>
    </source>
</evidence>
<evidence type="ECO:0000256" key="5">
    <source>
        <dbReference type="ARBA" id="ARBA00023136"/>
    </source>
</evidence>
<feature type="non-terminal residue" evidence="9">
    <location>
        <position position="1"/>
    </location>
</feature>
<keyword evidence="5 6" id="KW-0472">Membrane</keyword>
<evidence type="ECO:0000256" key="3">
    <source>
        <dbReference type="ARBA" id="ARBA00022824"/>
    </source>
</evidence>
<name>A0A6G1DLY5_9ORYZ</name>
<dbReference type="GO" id="GO:0009617">
    <property type="term" value="P:response to bacterium"/>
    <property type="evidence" value="ECO:0007669"/>
    <property type="project" value="InterPro"/>
</dbReference>
<dbReference type="InterPro" id="IPR003388">
    <property type="entry name" value="Reticulon"/>
</dbReference>
<keyword evidence="3 6" id="KW-0256">Endoplasmic reticulum</keyword>
<gene>
    <name evidence="9" type="ORF">E2562_022341</name>
</gene>
<dbReference type="OrthoDB" id="683469at2759"/>
<keyword evidence="2 6" id="KW-0812">Transmembrane</keyword>
<evidence type="ECO:0000259" key="8">
    <source>
        <dbReference type="PROSITE" id="PS50845"/>
    </source>
</evidence>
<protein>
    <recommendedName>
        <fullName evidence="6">Reticulon-like protein</fullName>
    </recommendedName>
</protein>
<feature type="transmembrane region" description="Helical" evidence="6">
    <location>
        <begin position="291"/>
        <end position="311"/>
    </location>
</feature>
<feature type="domain" description="Reticulon" evidence="8">
    <location>
        <begin position="259"/>
        <end position="318"/>
    </location>
</feature>
<keyword evidence="4 6" id="KW-1133">Transmembrane helix</keyword>
<proteinExistence type="predicted"/>
<dbReference type="PROSITE" id="PS50845">
    <property type="entry name" value="RETICULON"/>
    <property type="match status" value="1"/>
</dbReference>
<dbReference type="Proteomes" id="UP000479710">
    <property type="component" value="Unassembled WGS sequence"/>
</dbReference>
<dbReference type="PANTHER" id="PTHR10994">
    <property type="entry name" value="RETICULON"/>
    <property type="match status" value="1"/>
</dbReference>
<dbReference type="GO" id="GO:0005789">
    <property type="term" value="C:endoplasmic reticulum membrane"/>
    <property type="evidence" value="ECO:0007669"/>
    <property type="project" value="UniProtKB-SubCell"/>
</dbReference>
<evidence type="ECO:0000256" key="4">
    <source>
        <dbReference type="ARBA" id="ARBA00022989"/>
    </source>
</evidence>
<keyword evidence="10" id="KW-1185">Reference proteome</keyword>
<dbReference type="PANTHER" id="PTHR10994:SF154">
    <property type="entry name" value="RETICULON-LIKE PROTEIN B11"/>
    <property type="match status" value="1"/>
</dbReference>
<dbReference type="AlphaFoldDB" id="A0A6G1DLY5"/>
<dbReference type="EMBL" id="SPHZ02000006">
    <property type="protein sequence ID" value="KAF0913449.1"/>
    <property type="molecule type" value="Genomic_DNA"/>
</dbReference>
<organism evidence="9 10">
    <name type="scientific">Oryza meyeriana var. granulata</name>
    <dbReference type="NCBI Taxonomy" id="110450"/>
    <lineage>
        <taxon>Eukaryota</taxon>
        <taxon>Viridiplantae</taxon>
        <taxon>Streptophyta</taxon>
        <taxon>Embryophyta</taxon>
        <taxon>Tracheophyta</taxon>
        <taxon>Spermatophyta</taxon>
        <taxon>Magnoliopsida</taxon>
        <taxon>Liliopsida</taxon>
        <taxon>Poales</taxon>
        <taxon>Poaceae</taxon>
        <taxon>BOP clade</taxon>
        <taxon>Oryzoideae</taxon>
        <taxon>Oryzeae</taxon>
        <taxon>Oryzinae</taxon>
        <taxon>Oryza</taxon>
        <taxon>Oryza meyeriana</taxon>
    </lineage>
</organism>
<comment type="subcellular location">
    <subcellularLocation>
        <location evidence="1 6">Endoplasmic reticulum membrane</location>
        <topology evidence="1 6">Multi-pass membrane protein</topology>
    </subcellularLocation>
</comment>
<dbReference type="Pfam" id="PF02453">
    <property type="entry name" value="Reticulon"/>
    <property type="match status" value="1"/>
</dbReference>
<evidence type="ECO:0000256" key="2">
    <source>
        <dbReference type="ARBA" id="ARBA00022692"/>
    </source>
</evidence>
<dbReference type="InterPro" id="IPR045064">
    <property type="entry name" value="Reticulon-like"/>
</dbReference>
<reference evidence="9 10" key="1">
    <citation type="submission" date="2019-11" db="EMBL/GenBank/DDBJ databases">
        <title>Whole genome sequence of Oryza granulata.</title>
        <authorList>
            <person name="Li W."/>
        </authorList>
    </citation>
    <scope>NUCLEOTIDE SEQUENCE [LARGE SCALE GENOMIC DNA]</scope>
    <source>
        <strain evidence="10">cv. Menghai</strain>
        <tissue evidence="9">Leaf</tissue>
    </source>
</reference>
<comment type="caution">
    <text evidence="6">Lacks conserved residue(s) required for the propagation of feature annotation.</text>
</comment>
<accession>A0A6G1DLY5</accession>
<sequence length="337" mass="36868">TEASVEKGNIQEPSQIVASKPSRLKEVDNLGENDEVEYVGVDDKKEKDLVSDDEAVDLDYDPGFDEDNDDLAIDDEEGCESVVHVTDVDNPKIDVGVTFEDGLRGASGGYMLQEYKMENMASKLRSFLTSTIAGVENNCVATNSWVRDQMALEKIVGKWEDSFDAAYNFKAELERRIGLGSWKSFTCRHHLRSRRAACAEIFHLGSVSAAVRALHSTAEPGPSAKALRILKSTMGHAKGCAALCEDAEEAVAAVVGKEFADVLLWRRRNVSVVAVVGATAVWFLFERAGYSLQSVMANALLLLVAILFFWAKSSSLLNSLVLKQFVLLFESSALNCA</sequence>
<evidence type="ECO:0000313" key="9">
    <source>
        <dbReference type="EMBL" id="KAF0913449.1"/>
    </source>
</evidence>
<comment type="caution">
    <text evidence="9">The sequence shown here is derived from an EMBL/GenBank/DDBJ whole genome shotgun (WGS) entry which is preliminary data.</text>
</comment>
<evidence type="ECO:0000313" key="10">
    <source>
        <dbReference type="Proteomes" id="UP000479710"/>
    </source>
</evidence>
<evidence type="ECO:0000256" key="7">
    <source>
        <dbReference type="SAM" id="MobiDB-lite"/>
    </source>
</evidence>
<feature type="region of interest" description="Disordered" evidence="7">
    <location>
        <begin position="1"/>
        <end position="31"/>
    </location>
</feature>
<evidence type="ECO:0000256" key="6">
    <source>
        <dbReference type="RuleBase" id="RU363132"/>
    </source>
</evidence>